<gene>
    <name evidence="1" type="ORF">Q8A67_017781</name>
</gene>
<organism evidence="1 2">
    <name type="scientific">Cirrhinus molitorella</name>
    <name type="common">mud carp</name>
    <dbReference type="NCBI Taxonomy" id="172907"/>
    <lineage>
        <taxon>Eukaryota</taxon>
        <taxon>Metazoa</taxon>
        <taxon>Chordata</taxon>
        <taxon>Craniata</taxon>
        <taxon>Vertebrata</taxon>
        <taxon>Euteleostomi</taxon>
        <taxon>Actinopterygii</taxon>
        <taxon>Neopterygii</taxon>
        <taxon>Teleostei</taxon>
        <taxon>Ostariophysi</taxon>
        <taxon>Cypriniformes</taxon>
        <taxon>Cyprinidae</taxon>
        <taxon>Labeoninae</taxon>
        <taxon>Labeonini</taxon>
        <taxon>Cirrhinus</taxon>
    </lineage>
</organism>
<protein>
    <submittedName>
        <fullName evidence="1">Uncharacterized protein</fullName>
    </submittedName>
</protein>
<dbReference type="AlphaFoldDB" id="A0AA88PQR5"/>
<reference evidence="1" key="1">
    <citation type="submission" date="2023-08" db="EMBL/GenBank/DDBJ databases">
        <title>Chromosome-level Genome Assembly of mud carp (Cirrhinus molitorella).</title>
        <authorList>
            <person name="Liu H."/>
        </authorList>
    </citation>
    <scope>NUCLEOTIDE SEQUENCE</scope>
    <source>
        <strain evidence="1">Prfri</strain>
        <tissue evidence="1">Muscle</tissue>
    </source>
</reference>
<proteinExistence type="predicted"/>
<accession>A0AA88PQR5</accession>
<name>A0AA88PQR5_9TELE</name>
<dbReference type="Proteomes" id="UP001187343">
    <property type="component" value="Unassembled WGS sequence"/>
</dbReference>
<sequence length="164" mass="18128">MDGGAGWCDAERCDPADLVIIMGGRVDQSSPCFSKQLLPLMASFALHLVTPSTFLSLTLSVSSSLWYLISWSRAVECMPNLTGSLIKLRRSEAASVEHTGVVRSICLLLSDLRARVSCDMVFEESRDQMCFFVLGSQNKTSKETFSRRLTICHTRQGQSESPDL</sequence>
<comment type="caution">
    <text evidence="1">The sequence shown here is derived from an EMBL/GenBank/DDBJ whole genome shotgun (WGS) entry which is preliminary data.</text>
</comment>
<keyword evidence="2" id="KW-1185">Reference proteome</keyword>
<evidence type="ECO:0000313" key="2">
    <source>
        <dbReference type="Proteomes" id="UP001187343"/>
    </source>
</evidence>
<evidence type="ECO:0000313" key="1">
    <source>
        <dbReference type="EMBL" id="KAK2884144.1"/>
    </source>
</evidence>
<dbReference type="EMBL" id="JAUYZG010000017">
    <property type="protein sequence ID" value="KAK2884144.1"/>
    <property type="molecule type" value="Genomic_DNA"/>
</dbReference>